<organism evidence="1 2">
    <name type="scientific">Stigmatella aurantiaca (strain DW4/3-1)</name>
    <dbReference type="NCBI Taxonomy" id="378806"/>
    <lineage>
        <taxon>Bacteria</taxon>
        <taxon>Pseudomonadati</taxon>
        <taxon>Myxococcota</taxon>
        <taxon>Myxococcia</taxon>
        <taxon>Myxococcales</taxon>
        <taxon>Cystobacterineae</taxon>
        <taxon>Archangiaceae</taxon>
        <taxon>Stigmatella</taxon>
    </lineage>
</organism>
<name>E3FLA3_STIAD</name>
<reference evidence="1 2" key="1">
    <citation type="journal article" date="2011" name="Mol. Biol. Evol.">
        <title>Comparative genomic analysis of fruiting body formation in Myxococcales.</title>
        <authorList>
            <person name="Huntley S."/>
            <person name="Hamann N."/>
            <person name="Wegener-Feldbrugge S."/>
            <person name="Treuner-Lange A."/>
            <person name="Kube M."/>
            <person name="Reinhardt R."/>
            <person name="Klages S."/>
            <person name="Muller R."/>
            <person name="Ronning C.M."/>
            <person name="Nierman W.C."/>
            <person name="Sogaard-Andersen L."/>
        </authorList>
    </citation>
    <scope>NUCLEOTIDE SEQUENCE [LARGE SCALE GENOMIC DNA]</scope>
    <source>
        <strain evidence="1 2">DW4/3-1</strain>
    </source>
</reference>
<accession>E3FLA3</accession>
<dbReference type="EMBL" id="CP002271">
    <property type="protein sequence ID" value="ADO72995.1"/>
    <property type="molecule type" value="Genomic_DNA"/>
</dbReference>
<dbReference type="AlphaFoldDB" id="E3FLA3"/>
<dbReference type="Proteomes" id="UP000001351">
    <property type="component" value="Chromosome"/>
</dbReference>
<proteinExistence type="predicted"/>
<protein>
    <submittedName>
        <fullName evidence="1">Uncharacterized protein</fullName>
    </submittedName>
</protein>
<dbReference type="KEGG" id="sur:STAUR_5223"/>
<sequence>MGLFLVRNAITHQDRVGFDAARPLDCGGGAMQSHRLAARCLAGERALQPRATGGLLERGATGGNACLGLVLVPGNGGSAGDGVVVARGVVGGVARVVAASSEQKARAGRHEDLTNHRCWLLFET</sequence>
<keyword evidence="2" id="KW-1185">Reference proteome</keyword>
<gene>
    <name evidence="1" type="ordered locus">STAUR_5223</name>
</gene>
<evidence type="ECO:0000313" key="1">
    <source>
        <dbReference type="EMBL" id="ADO72995.1"/>
    </source>
</evidence>
<dbReference type="HOGENOM" id="CLU_2002518_0_0_7"/>
<evidence type="ECO:0000313" key="2">
    <source>
        <dbReference type="Proteomes" id="UP000001351"/>
    </source>
</evidence>